<proteinExistence type="inferred from homology"/>
<organism evidence="12 13">
    <name type="scientific">Erythrobacter litoralis (strain HTCC2594)</name>
    <dbReference type="NCBI Taxonomy" id="314225"/>
    <lineage>
        <taxon>Bacteria</taxon>
        <taxon>Pseudomonadati</taxon>
        <taxon>Pseudomonadota</taxon>
        <taxon>Alphaproteobacteria</taxon>
        <taxon>Sphingomonadales</taxon>
        <taxon>Erythrobacteraceae</taxon>
        <taxon>Erythrobacter/Porphyrobacter group</taxon>
        <taxon>Erythrobacter</taxon>
    </lineage>
</organism>
<evidence type="ECO:0000256" key="9">
    <source>
        <dbReference type="ARBA" id="ARBA00030757"/>
    </source>
</evidence>
<dbReference type="SUPFAM" id="SSF53335">
    <property type="entry name" value="S-adenosyl-L-methionine-dependent methyltransferases"/>
    <property type="match status" value="1"/>
</dbReference>
<evidence type="ECO:0000256" key="6">
    <source>
        <dbReference type="ARBA" id="ARBA00022603"/>
    </source>
</evidence>
<evidence type="ECO:0000256" key="7">
    <source>
        <dbReference type="ARBA" id="ARBA00022679"/>
    </source>
</evidence>
<dbReference type="Gene3D" id="3.40.50.150">
    <property type="entry name" value="Vaccinia Virus protein VP39"/>
    <property type="match status" value="1"/>
</dbReference>
<sequence>MIDTATRPIDYAAARRAMIDSQLRTSGVNSTAVLARMLSVPREDHVPASARGHCYMDRAIALDNGGTLAQPVSHGKMLSEARPNLEDSALIVENGSGYLAALVEPMVAKLDTVSAEDAATGKKRGSYSLILIDGAIEACPAALAKRLDENGRMVTGLIEDGVTRLAIGKRQGKDMAFLPVADVALPRLPAFDSPKGWSF</sequence>
<keyword evidence="8" id="KW-0949">S-adenosyl-L-methionine</keyword>
<dbReference type="EMBL" id="CP000157">
    <property type="protein sequence ID" value="ABC64674.1"/>
    <property type="molecule type" value="Genomic_DNA"/>
</dbReference>
<evidence type="ECO:0000256" key="4">
    <source>
        <dbReference type="ARBA" id="ARBA00013346"/>
    </source>
</evidence>
<evidence type="ECO:0000256" key="10">
    <source>
        <dbReference type="ARBA" id="ARBA00031323"/>
    </source>
</evidence>
<dbReference type="GO" id="GO:0004719">
    <property type="term" value="F:protein-L-isoaspartate (D-aspartate) O-methyltransferase activity"/>
    <property type="evidence" value="ECO:0007669"/>
    <property type="project" value="UniProtKB-EC"/>
</dbReference>
<dbReference type="OrthoDB" id="9798496at2"/>
<evidence type="ECO:0000256" key="1">
    <source>
        <dbReference type="ARBA" id="ARBA00004496"/>
    </source>
</evidence>
<dbReference type="EC" id="2.1.1.77" evidence="3"/>
<accession>Q2N6L7</accession>
<keyword evidence="13" id="KW-1185">Reference proteome</keyword>
<dbReference type="STRING" id="314225.ELI_12910"/>
<evidence type="ECO:0000313" key="13">
    <source>
        <dbReference type="Proteomes" id="UP000008808"/>
    </source>
</evidence>
<dbReference type="RefSeq" id="WP_011415496.1">
    <property type="nucleotide sequence ID" value="NC_007722.1"/>
</dbReference>
<dbReference type="HOGENOM" id="CLU_055432_2_1_5"/>
<evidence type="ECO:0000256" key="3">
    <source>
        <dbReference type="ARBA" id="ARBA00011890"/>
    </source>
</evidence>
<name>Q2N6L7_ERYLH</name>
<protein>
    <recommendedName>
        <fullName evidence="4">Protein-L-isoaspartate O-methyltransferase</fullName>
        <ecNumber evidence="3">2.1.1.77</ecNumber>
    </recommendedName>
    <alternativeName>
        <fullName evidence="11">L-isoaspartyl protein carboxyl methyltransferase</fullName>
    </alternativeName>
    <alternativeName>
        <fullName evidence="9">Protein L-isoaspartyl methyltransferase</fullName>
    </alternativeName>
    <alternativeName>
        <fullName evidence="10">Protein-beta-aspartate methyltransferase</fullName>
    </alternativeName>
</protein>
<dbReference type="Pfam" id="PF01135">
    <property type="entry name" value="PCMT"/>
    <property type="match status" value="1"/>
</dbReference>
<comment type="similarity">
    <text evidence="2">Belongs to the methyltransferase superfamily. L-isoaspartyl/D-aspartyl protein methyltransferase family.</text>
</comment>
<reference evidence="13" key="1">
    <citation type="journal article" date="2009" name="J. Bacteriol.">
        <title>Complete genome sequence of Erythrobacter litoralis HTCC2594.</title>
        <authorList>
            <person name="Oh H.M."/>
            <person name="Giovannoni S.J."/>
            <person name="Ferriera S."/>
            <person name="Johnson J."/>
            <person name="Cho J.C."/>
        </authorList>
    </citation>
    <scope>NUCLEOTIDE SEQUENCE [LARGE SCALE GENOMIC DNA]</scope>
    <source>
        <strain evidence="13">HTCC2594</strain>
    </source>
</reference>
<evidence type="ECO:0000256" key="5">
    <source>
        <dbReference type="ARBA" id="ARBA00022490"/>
    </source>
</evidence>
<dbReference type="InterPro" id="IPR000682">
    <property type="entry name" value="PCMT"/>
</dbReference>
<dbReference type="AlphaFoldDB" id="Q2N6L7"/>
<keyword evidence="7 12" id="KW-0808">Transferase</keyword>
<dbReference type="GO" id="GO:0032259">
    <property type="term" value="P:methylation"/>
    <property type="evidence" value="ECO:0007669"/>
    <property type="project" value="UniProtKB-KW"/>
</dbReference>
<evidence type="ECO:0000256" key="8">
    <source>
        <dbReference type="ARBA" id="ARBA00022691"/>
    </source>
</evidence>
<dbReference type="eggNOG" id="COG2518">
    <property type="taxonomic scope" value="Bacteria"/>
</dbReference>
<gene>
    <name evidence="12" type="ordered locus">ELI_12910</name>
</gene>
<comment type="subcellular location">
    <subcellularLocation>
        <location evidence="1">Cytoplasm</location>
    </subcellularLocation>
</comment>
<keyword evidence="5" id="KW-0963">Cytoplasm</keyword>
<dbReference type="GO" id="GO:0005737">
    <property type="term" value="C:cytoplasm"/>
    <property type="evidence" value="ECO:0007669"/>
    <property type="project" value="UniProtKB-SubCell"/>
</dbReference>
<keyword evidence="6 12" id="KW-0489">Methyltransferase</keyword>
<dbReference type="InterPro" id="IPR029063">
    <property type="entry name" value="SAM-dependent_MTases_sf"/>
</dbReference>
<evidence type="ECO:0000256" key="2">
    <source>
        <dbReference type="ARBA" id="ARBA00005369"/>
    </source>
</evidence>
<dbReference type="PANTHER" id="PTHR11579">
    <property type="entry name" value="PROTEIN-L-ISOASPARTATE O-METHYLTRANSFERASE"/>
    <property type="match status" value="1"/>
</dbReference>
<evidence type="ECO:0000256" key="11">
    <source>
        <dbReference type="ARBA" id="ARBA00031350"/>
    </source>
</evidence>
<evidence type="ECO:0000313" key="12">
    <source>
        <dbReference type="EMBL" id="ABC64674.1"/>
    </source>
</evidence>
<dbReference type="Proteomes" id="UP000008808">
    <property type="component" value="Chromosome"/>
</dbReference>
<dbReference type="PANTHER" id="PTHR11579:SF0">
    <property type="entry name" value="PROTEIN-L-ISOASPARTATE(D-ASPARTATE) O-METHYLTRANSFERASE"/>
    <property type="match status" value="1"/>
</dbReference>
<dbReference type="KEGG" id="eli:ELI_12910"/>